<accession>A0A1B1S1B7</accession>
<dbReference type="InterPro" id="IPR036457">
    <property type="entry name" value="PPM-type-like_dom_sf"/>
</dbReference>
<name>A0A1B1S1B7_9BACL</name>
<dbReference type="EMBL" id="CP016540">
    <property type="protein sequence ID" value="ANU26971.1"/>
    <property type="molecule type" value="Genomic_DNA"/>
</dbReference>
<dbReference type="Gene3D" id="3.60.40.10">
    <property type="entry name" value="PPM-type phosphatase domain"/>
    <property type="match status" value="1"/>
</dbReference>
<dbReference type="Proteomes" id="UP000053354">
    <property type="component" value="Chromosome"/>
</dbReference>
<reference evidence="1" key="1">
    <citation type="submission" date="2016-10" db="EMBL/GenBank/DDBJ databases">
        <authorList>
            <person name="See-Too W.S."/>
        </authorList>
    </citation>
    <scope>NUCLEOTIDE SEQUENCE</scope>
    <source>
        <strain evidence="1">L10.15</strain>
    </source>
</reference>
<evidence type="ECO:0000313" key="1">
    <source>
        <dbReference type="EMBL" id="ANU26971.1"/>
    </source>
</evidence>
<dbReference type="SUPFAM" id="SSF81606">
    <property type="entry name" value="PP2C-like"/>
    <property type="match status" value="1"/>
</dbReference>
<evidence type="ECO:0000313" key="2">
    <source>
        <dbReference type="Proteomes" id="UP000053354"/>
    </source>
</evidence>
<proteinExistence type="predicted"/>
<protein>
    <submittedName>
        <fullName evidence="1">Protein phosphatase</fullName>
    </submittedName>
</protein>
<dbReference type="KEGG" id="pll:I858_008180"/>
<dbReference type="AlphaFoldDB" id="A0A1B1S1B7"/>
<gene>
    <name evidence="1" type="ORF">I858_008180</name>
</gene>
<dbReference type="STRING" id="1302659.I858_008180"/>
<organism evidence="1 2">
    <name type="scientific">Planococcus versutus</name>
    <dbReference type="NCBI Taxonomy" id="1302659"/>
    <lineage>
        <taxon>Bacteria</taxon>
        <taxon>Bacillati</taxon>
        <taxon>Bacillota</taxon>
        <taxon>Bacilli</taxon>
        <taxon>Bacillales</taxon>
        <taxon>Caryophanaceae</taxon>
        <taxon>Planococcus</taxon>
    </lineage>
</organism>
<sequence length="272" mass="30312">MNMKKKSAAVMWVGSENPFIDRFNVLSVQHIVLGRFGGTAAAGQTKNEDGCLIWVNGEEEWEFVMVLDAHHSAKSAELVIQYMEQNKEILTSLLSGKVSVELFKGVETALLKLLQAESFLAACRDTKGETALLIAVRKGKYLYWFSVGDCLLYVFHPELAAFGQYQINQRQFYEWIGQVNTFEQLVPCFSSGVRELRQGENQLLLTTDGLVECPGAVFSEPDSIWQQCKDIATTDSVSALLATIQKNHVRDSTTVVSWNVNVGEPVSYASNQ</sequence>
<keyword evidence="2" id="KW-1185">Reference proteome</keyword>